<protein>
    <submittedName>
        <fullName evidence="2">Uncharacterized protein</fullName>
    </submittedName>
</protein>
<keyword evidence="1" id="KW-1185">Reference proteome</keyword>
<sequence>MIRERGVEGDGGRGEGGGRIPCKSRAALLLRLAVNCTTDCCSSGVTIFPSGAE</sequence>
<dbReference type="Proteomes" id="UP000036681">
    <property type="component" value="Unplaced"/>
</dbReference>
<reference evidence="2" key="1">
    <citation type="submission" date="2017-02" db="UniProtKB">
        <authorList>
            <consortium name="WormBaseParasite"/>
        </authorList>
    </citation>
    <scope>IDENTIFICATION</scope>
</reference>
<proteinExistence type="predicted"/>
<dbReference type="WBParaSite" id="ALUE_0001289901-mRNA-1">
    <property type="protein sequence ID" value="ALUE_0001289901-mRNA-1"/>
    <property type="gene ID" value="ALUE_0001289901"/>
</dbReference>
<evidence type="ECO:0000313" key="2">
    <source>
        <dbReference type="WBParaSite" id="ALUE_0001289901-mRNA-1"/>
    </source>
</evidence>
<name>A0A0M3I701_ASCLU</name>
<accession>A0A0M3I701</accession>
<organism evidence="1 2">
    <name type="scientific">Ascaris lumbricoides</name>
    <name type="common">Giant roundworm</name>
    <dbReference type="NCBI Taxonomy" id="6252"/>
    <lineage>
        <taxon>Eukaryota</taxon>
        <taxon>Metazoa</taxon>
        <taxon>Ecdysozoa</taxon>
        <taxon>Nematoda</taxon>
        <taxon>Chromadorea</taxon>
        <taxon>Rhabditida</taxon>
        <taxon>Spirurina</taxon>
        <taxon>Ascaridomorpha</taxon>
        <taxon>Ascaridoidea</taxon>
        <taxon>Ascarididae</taxon>
        <taxon>Ascaris</taxon>
    </lineage>
</organism>
<dbReference type="AlphaFoldDB" id="A0A0M3I701"/>
<evidence type="ECO:0000313" key="1">
    <source>
        <dbReference type="Proteomes" id="UP000036681"/>
    </source>
</evidence>